<dbReference type="InterPro" id="IPR002059">
    <property type="entry name" value="CSP_DNA-bd"/>
</dbReference>
<protein>
    <submittedName>
        <fullName evidence="3">Cold shock domain-containing protein</fullName>
    </submittedName>
</protein>
<dbReference type="GO" id="GO:0003676">
    <property type="term" value="F:nucleic acid binding"/>
    <property type="evidence" value="ECO:0007669"/>
    <property type="project" value="InterPro"/>
</dbReference>
<dbReference type="Pfam" id="PF00313">
    <property type="entry name" value="CSD"/>
    <property type="match status" value="1"/>
</dbReference>
<feature type="domain" description="CSD" evidence="2">
    <location>
        <begin position="1"/>
        <end position="65"/>
    </location>
</feature>
<dbReference type="AlphaFoldDB" id="A0A931IFA8"/>
<organism evidence="3 4">
    <name type="scientific">Nocardia bovistercoris</name>
    <dbReference type="NCBI Taxonomy" id="2785916"/>
    <lineage>
        <taxon>Bacteria</taxon>
        <taxon>Bacillati</taxon>
        <taxon>Actinomycetota</taxon>
        <taxon>Actinomycetes</taxon>
        <taxon>Mycobacteriales</taxon>
        <taxon>Nocardiaceae</taxon>
        <taxon>Nocardia</taxon>
    </lineage>
</organism>
<dbReference type="RefSeq" id="WP_196152530.1">
    <property type="nucleotide sequence ID" value="NZ_JADMLG010000014.1"/>
</dbReference>
<reference evidence="3" key="1">
    <citation type="submission" date="2020-11" db="EMBL/GenBank/DDBJ databases">
        <title>Nocardia NEAU-351.nov., a novel actinomycete isolated from the cow dung.</title>
        <authorList>
            <person name="Zhang X."/>
        </authorList>
    </citation>
    <scope>NUCLEOTIDE SEQUENCE</scope>
    <source>
        <strain evidence="3">NEAU-351</strain>
    </source>
</reference>
<dbReference type="CDD" id="cd04458">
    <property type="entry name" value="CSP_CDS"/>
    <property type="match status" value="1"/>
</dbReference>
<evidence type="ECO:0000259" key="2">
    <source>
        <dbReference type="PROSITE" id="PS51857"/>
    </source>
</evidence>
<gene>
    <name evidence="3" type="ORF">IT779_28515</name>
</gene>
<comment type="caution">
    <text evidence="3">The sequence shown here is derived from an EMBL/GenBank/DDBJ whole genome shotgun (WGS) entry which is preliminary data.</text>
</comment>
<keyword evidence="4" id="KW-1185">Reference proteome</keyword>
<evidence type="ECO:0000313" key="4">
    <source>
        <dbReference type="Proteomes" id="UP000655751"/>
    </source>
</evidence>
<evidence type="ECO:0000256" key="1">
    <source>
        <dbReference type="SAM" id="MobiDB-lite"/>
    </source>
</evidence>
<feature type="region of interest" description="Disordered" evidence="1">
    <location>
        <begin position="65"/>
        <end position="89"/>
    </location>
</feature>
<sequence>MQGTVKWFDEVKEFGFIAAADGSADLLIEGRDLPEEIRPMLAEGCQVDFEVVVTAKGPTARQVLPVGMRPPAAQPPNADAAAETRARCA</sequence>
<dbReference type="SMART" id="SM00357">
    <property type="entry name" value="CSP"/>
    <property type="match status" value="1"/>
</dbReference>
<name>A0A931IFA8_9NOCA</name>
<dbReference type="Gene3D" id="2.40.50.140">
    <property type="entry name" value="Nucleic acid-binding proteins"/>
    <property type="match status" value="1"/>
</dbReference>
<dbReference type="PROSITE" id="PS51857">
    <property type="entry name" value="CSD_2"/>
    <property type="match status" value="1"/>
</dbReference>
<accession>A0A931IFA8</accession>
<evidence type="ECO:0000313" key="3">
    <source>
        <dbReference type="EMBL" id="MBH0780221.1"/>
    </source>
</evidence>
<dbReference type="PRINTS" id="PR00050">
    <property type="entry name" value="COLDSHOCK"/>
</dbReference>
<dbReference type="SUPFAM" id="SSF50249">
    <property type="entry name" value="Nucleic acid-binding proteins"/>
    <property type="match status" value="1"/>
</dbReference>
<dbReference type="EMBL" id="JADMLG010000014">
    <property type="protein sequence ID" value="MBH0780221.1"/>
    <property type="molecule type" value="Genomic_DNA"/>
</dbReference>
<dbReference type="InterPro" id="IPR012340">
    <property type="entry name" value="NA-bd_OB-fold"/>
</dbReference>
<dbReference type="Proteomes" id="UP000655751">
    <property type="component" value="Unassembled WGS sequence"/>
</dbReference>
<dbReference type="InterPro" id="IPR011129">
    <property type="entry name" value="CSD"/>
</dbReference>
<proteinExistence type="predicted"/>